<dbReference type="InterPro" id="IPR029033">
    <property type="entry name" value="His_PPase_superfam"/>
</dbReference>
<dbReference type="Proteomes" id="UP000238982">
    <property type="component" value="Unassembled WGS sequence"/>
</dbReference>
<dbReference type="RefSeq" id="WP_006417364.1">
    <property type="nucleotide sequence ID" value="NZ_CADFDA010000001.1"/>
</dbReference>
<proteinExistence type="predicted"/>
<name>A0A2S9M4L1_9BURK</name>
<organism evidence="1 2">
    <name type="scientific">Burkholderia multivorans</name>
    <dbReference type="NCBI Taxonomy" id="87883"/>
    <lineage>
        <taxon>Bacteria</taxon>
        <taxon>Pseudomonadati</taxon>
        <taxon>Pseudomonadota</taxon>
        <taxon>Betaproteobacteria</taxon>
        <taxon>Burkholderiales</taxon>
        <taxon>Burkholderiaceae</taxon>
        <taxon>Burkholderia</taxon>
        <taxon>Burkholderia cepacia complex</taxon>
    </lineage>
</organism>
<dbReference type="OrthoDB" id="9814783at2"/>
<comment type="caution">
    <text evidence="1">The sequence shown here is derived from an EMBL/GenBank/DDBJ whole genome shotgun (WGS) entry which is preliminary data.</text>
</comment>
<reference evidence="1 2" key="1">
    <citation type="submission" date="2018-03" db="EMBL/GenBank/DDBJ databases">
        <authorList>
            <person name="Keele B.F."/>
        </authorList>
    </citation>
    <scope>NUCLEOTIDE SEQUENCE [LARGE SCALE GENOMIC DNA]</scope>
    <source>
        <strain evidence="1 2">AU19729</strain>
    </source>
</reference>
<sequence length="153" mass="16515">MMNLILWRHAEAEDYAANDLARQLTARGRKDAQTMARWLRGRLETNSVILASPAARTVQTVEALTDQYRTVDALAPDASVDDVLAAAGWPDGIAPTVMIVGHQPTLGSVAARLIADSDDSWSIKKGGIVWIASRSRGGDRQAILRAVLSPELV</sequence>
<protein>
    <submittedName>
        <fullName evidence="1">Histidine phosphatase family protein</fullName>
    </submittedName>
</protein>
<dbReference type="OMA" id="RKGAVWW"/>
<dbReference type="AlphaFoldDB" id="A0A2S9M4L1"/>
<evidence type="ECO:0000313" key="2">
    <source>
        <dbReference type="Proteomes" id="UP000238982"/>
    </source>
</evidence>
<dbReference type="CDD" id="cd07067">
    <property type="entry name" value="HP_PGM_like"/>
    <property type="match status" value="1"/>
</dbReference>
<dbReference type="SMART" id="SM00855">
    <property type="entry name" value="PGAM"/>
    <property type="match status" value="1"/>
</dbReference>
<dbReference type="Gene3D" id="3.40.50.1240">
    <property type="entry name" value="Phosphoglycerate mutase-like"/>
    <property type="match status" value="1"/>
</dbReference>
<dbReference type="InterPro" id="IPR013078">
    <property type="entry name" value="His_Pase_superF_clade-1"/>
</dbReference>
<evidence type="ECO:0000313" key="1">
    <source>
        <dbReference type="EMBL" id="PRF67331.1"/>
    </source>
</evidence>
<gene>
    <name evidence="1" type="ORF">C6Q15_00065</name>
</gene>
<dbReference type="Pfam" id="PF00300">
    <property type="entry name" value="His_Phos_1"/>
    <property type="match status" value="1"/>
</dbReference>
<dbReference type="SUPFAM" id="SSF53254">
    <property type="entry name" value="Phosphoglycerate mutase-like"/>
    <property type="match status" value="1"/>
</dbReference>
<dbReference type="EMBL" id="PVGH01000002">
    <property type="protein sequence ID" value="PRF67331.1"/>
    <property type="molecule type" value="Genomic_DNA"/>
</dbReference>
<accession>A0A2S9M4L1</accession>